<protein>
    <submittedName>
        <fullName evidence="2">Uncharacterized protein</fullName>
    </submittedName>
</protein>
<evidence type="ECO:0000313" key="2">
    <source>
        <dbReference type="EMBL" id="KAB0878673.1"/>
    </source>
</evidence>
<accession>A0AAN5X384</accession>
<name>A0AAN5X384_CROSK</name>
<feature type="non-terminal residue" evidence="2">
    <location>
        <position position="72"/>
    </location>
</feature>
<dbReference type="EMBL" id="WAGF01000010">
    <property type="protein sequence ID" value="KAB0878673.1"/>
    <property type="molecule type" value="Genomic_DNA"/>
</dbReference>
<proteinExistence type="predicted"/>
<reference evidence="2 3" key="1">
    <citation type="submission" date="2019-09" db="EMBL/GenBank/DDBJ databases">
        <title>Prevalence, distribution, and phylogeny of type two toxin-antitoxin genes possessed by Cronobacter species where C. sakazakii homologs follow sequence type lineages.</title>
        <authorList>
            <person name="Finkelstein S."/>
            <person name="Negrete F."/>
            <person name="Jang H."/>
            <person name="Gopinath G.R."/>
            <person name="Tall B.D."/>
        </authorList>
    </citation>
    <scope>NUCLEOTIDE SEQUENCE [LARGE SCALE GENOMIC DNA]</scope>
    <source>
        <strain evidence="2 3">MOD1_Comp4</strain>
    </source>
</reference>
<dbReference type="AlphaFoldDB" id="A0AAN5X384"/>
<keyword evidence="1" id="KW-0732">Signal</keyword>
<organism evidence="2 3">
    <name type="scientific">Cronobacter sakazakii</name>
    <name type="common">Enterobacter sakazakii</name>
    <dbReference type="NCBI Taxonomy" id="28141"/>
    <lineage>
        <taxon>Bacteria</taxon>
        <taxon>Pseudomonadati</taxon>
        <taxon>Pseudomonadota</taxon>
        <taxon>Gammaproteobacteria</taxon>
        <taxon>Enterobacterales</taxon>
        <taxon>Enterobacteriaceae</taxon>
        <taxon>Cronobacter</taxon>
    </lineage>
</organism>
<sequence>MNTVESHVLPFWDIKMKKVIFAALLSVSSVCNAGFLTGNDLYTKYQAYTRTDNGSASSADYELAKEGANKRG</sequence>
<evidence type="ECO:0000313" key="3">
    <source>
        <dbReference type="Proteomes" id="UP000439917"/>
    </source>
</evidence>
<evidence type="ECO:0000256" key="1">
    <source>
        <dbReference type="SAM" id="SignalP"/>
    </source>
</evidence>
<feature type="chain" id="PRO_5042991746" evidence="1">
    <location>
        <begin position="34"/>
        <end position="72"/>
    </location>
</feature>
<gene>
    <name evidence="2" type="ORF">FZI38_11490</name>
</gene>
<feature type="signal peptide" evidence="1">
    <location>
        <begin position="1"/>
        <end position="33"/>
    </location>
</feature>
<dbReference type="Proteomes" id="UP000439917">
    <property type="component" value="Unassembled WGS sequence"/>
</dbReference>
<comment type="caution">
    <text evidence="2">The sequence shown here is derived from an EMBL/GenBank/DDBJ whole genome shotgun (WGS) entry which is preliminary data.</text>
</comment>